<keyword evidence="1" id="KW-0732">Signal</keyword>
<protein>
    <recommendedName>
        <fullName evidence="3">Secreted peptide</fullName>
    </recommendedName>
</protein>
<sequence>MPAIKNIEFILLAYLMLMKAAHEAEGFSEIPCAVKAQVINLTIVKIQCNQTCENKGLPDTTPCLVTCPKTWFATHSEYRTCYLCGTCSHGQCINSTTNSRRQQCSYKQ</sequence>
<dbReference type="AlphaFoldDB" id="L7LVW2"/>
<name>L7LVW2_RHIPC</name>
<dbReference type="EMBL" id="GACK01009297">
    <property type="protein sequence ID" value="JAA55737.1"/>
    <property type="molecule type" value="mRNA"/>
</dbReference>
<evidence type="ECO:0000313" key="2">
    <source>
        <dbReference type="EMBL" id="JAA55737.1"/>
    </source>
</evidence>
<feature type="signal peptide" evidence="1">
    <location>
        <begin position="1"/>
        <end position="26"/>
    </location>
</feature>
<organism evidence="2">
    <name type="scientific">Rhipicephalus pulchellus</name>
    <name type="common">Yellow backed tick</name>
    <name type="synonym">Dermacentor pulchellus</name>
    <dbReference type="NCBI Taxonomy" id="72859"/>
    <lineage>
        <taxon>Eukaryota</taxon>
        <taxon>Metazoa</taxon>
        <taxon>Ecdysozoa</taxon>
        <taxon>Arthropoda</taxon>
        <taxon>Chelicerata</taxon>
        <taxon>Arachnida</taxon>
        <taxon>Acari</taxon>
        <taxon>Parasitiformes</taxon>
        <taxon>Ixodida</taxon>
        <taxon>Ixodoidea</taxon>
        <taxon>Ixodidae</taxon>
        <taxon>Rhipicephalinae</taxon>
        <taxon>Rhipicephalus</taxon>
        <taxon>Rhipicephalus</taxon>
    </lineage>
</organism>
<evidence type="ECO:0008006" key="3">
    <source>
        <dbReference type="Google" id="ProtNLM"/>
    </source>
</evidence>
<evidence type="ECO:0000256" key="1">
    <source>
        <dbReference type="SAM" id="SignalP"/>
    </source>
</evidence>
<proteinExistence type="evidence at transcript level"/>
<reference evidence="2" key="1">
    <citation type="submission" date="2012-11" db="EMBL/GenBank/DDBJ databases">
        <authorList>
            <person name="Lucero-Rivera Y.E."/>
            <person name="Tovar-Ramirez D."/>
        </authorList>
    </citation>
    <scope>NUCLEOTIDE SEQUENCE</scope>
    <source>
        <tissue evidence="2">Salivary gland</tissue>
    </source>
</reference>
<feature type="chain" id="PRO_5003980379" description="Secreted peptide" evidence="1">
    <location>
        <begin position="27"/>
        <end position="108"/>
    </location>
</feature>
<accession>L7LVW2</accession>
<reference evidence="2" key="2">
    <citation type="journal article" date="2015" name="J. Proteomics">
        <title>Sexual differences in the sialomes of the zebra tick, Rhipicephalus pulchellus.</title>
        <authorList>
            <person name="Tan A.W."/>
            <person name="Francischetti I.M."/>
            <person name="Slovak M."/>
            <person name="Kini R.M."/>
            <person name="Ribeiro J.M."/>
        </authorList>
    </citation>
    <scope>NUCLEOTIDE SEQUENCE</scope>
    <source>
        <tissue evidence="2">Salivary gland</tissue>
    </source>
</reference>